<keyword evidence="2" id="KW-1185">Reference proteome</keyword>
<evidence type="ECO:0000313" key="2">
    <source>
        <dbReference type="Proteomes" id="UP000318470"/>
    </source>
</evidence>
<dbReference type="RefSeq" id="YP_009845710.1">
    <property type="nucleotide sequence ID" value="NC_048765.1"/>
</dbReference>
<keyword evidence="1" id="KW-0808">Transferase</keyword>
<dbReference type="KEGG" id="vg:55616073"/>
<keyword evidence="1" id="KW-0418">Kinase</keyword>
<sequence length="91" mass="10150">MEYFVTNLQIAAILRSLTLKGHDVSNEAGLMEELFENHCGHLQDSVDPLIVWVSANNLDWIMRCKQSEALPFLGDIALALDDCAEPFNVGM</sequence>
<accession>A0A4Y5TX68</accession>
<organism evidence="1 2">
    <name type="scientific">Vibrio phage VAP7</name>
    <dbReference type="NCBI Taxonomy" id="2584487"/>
    <lineage>
        <taxon>Viruses</taxon>
        <taxon>Duplodnaviria</taxon>
        <taxon>Heunggongvirae</taxon>
        <taxon>Uroviricota</taxon>
        <taxon>Caudoviricetes</taxon>
        <taxon>Pantevenvirales</taxon>
        <taxon>Ackermannviridae</taxon>
        <taxon>Vapseptimavirus</taxon>
        <taxon>Vapseptimavirus VAP7</taxon>
    </lineage>
</organism>
<protein>
    <submittedName>
        <fullName evidence="1">Protein kinase</fullName>
    </submittedName>
</protein>
<dbReference type="GeneID" id="55616073"/>
<name>A0A4Y5TX68_9CAUD</name>
<dbReference type="EMBL" id="MK795384">
    <property type="protein sequence ID" value="QDB73236.1"/>
    <property type="molecule type" value="Genomic_DNA"/>
</dbReference>
<dbReference type="Proteomes" id="UP000318470">
    <property type="component" value="Segment"/>
</dbReference>
<evidence type="ECO:0000313" key="1">
    <source>
        <dbReference type="EMBL" id="QDB73236.1"/>
    </source>
</evidence>
<proteinExistence type="predicted"/>
<reference evidence="1 2" key="1">
    <citation type="submission" date="2019-04" db="EMBL/GenBank/DDBJ databases">
        <authorList>
            <person name="Gao M."/>
            <person name="Bai C."/>
            <person name="Tong Y."/>
            <person name="Xu X."/>
        </authorList>
    </citation>
    <scope>NUCLEOTIDE SEQUENCE [LARGE SCALE GENOMIC DNA]</scope>
    <source>
        <strain evidence="1 2">Vibrio alginolyticus VA1</strain>
    </source>
</reference>
<dbReference type="GO" id="GO:0016301">
    <property type="term" value="F:kinase activity"/>
    <property type="evidence" value="ECO:0007669"/>
    <property type="project" value="UniProtKB-KW"/>
</dbReference>